<comment type="similarity">
    <text evidence="1">Belongs to the plant acyltransferase family.</text>
</comment>
<dbReference type="Pfam" id="PF02458">
    <property type="entry name" value="Transferase"/>
    <property type="match status" value="1"/>
</dbReference>
<dbReference type="GO" id="GO:0016746">
    <property type="term" value="F:acyltransferase activity"/>
    <property type="evidence" value="ECO:0007669"/>
    <property type="project" value="UniProtKB-KW"/>
</dbReference>
<dbReference type="OrthoDB" id="671439at2759"/>
<keyword evidence="5" id="KW-1185">Reference proteome</keyword>
<proteinExistence type="inferred from homology"/>
<evidence type="ECO:0000256" key="2">
    <source>
        <dbReference type="ARBA" id="ARBA00022679"/>
    </source>
</evidence>
<name>A0A8B8N4L5_9MYRT</name>
<dbReference type="RefSeq" id="XP_048135262.1">
    <property type="nucleotide sequence ID" value="XM_048279305.1"/>
</dbReference>
<keyword evidence="2" id="KW-0808">Transferase</keyword>
<dbReference type="KEGG" id="rarg:115730841"/>
<dbReference type="GeneID" id="115730841"/>
<accession>A0A8B8N4L5</accession>
<evidence type="ECO:0000256" key="1">
    <source>
        <dbReference type="ARBA" id="ARBA00009861"/>
    </source>
</evidence>
<dbReference type="AlphaFoldDB" id="A0A8B8N4L5"/>
<evidence type="ECO:0000256" key="3">
    <source>
        <dbReference type="ARBA" id="ARBA00023315"/>
    </source>
</evidence>
<feature type="region of interest" description="Disordered" evidence="4">
    <location>
        <begin position="201"/>
        <end position="228"/>
    </location>
</feature>
<dbReference type="Gene3D" id="3.30.559.10">
    <property type="entry name" value="Chloramphenicol acetyltransferase-like domain"/>
    <property type="match status" value="2"/>
</dbReference>
<evidence type="ECO:0000256" key="4">
    <source>
        <dbReference type="SAM" id="MobiDB-lite"/>
    </source>
</evidence>
<dbReference type="PANTHER" id="PTHR31623:SF83">
    <property type="entry name" value="ACETYL-COA-BENZYLALCOHOL ACETYLTRANSFERASE-LIKE"/>
    <property type="match status" value="1"/>
</dbReference>
<evidence type="ECO:0000313" key="6">
    <source>
        <dbReference type="RefSeq" id="XP_030517320.1"/>
    </source>
</evidence>
<dbReference type="PANTHER" id="PTHR31623">
    <property type="entry name" value="F21J9.9"/>
    <property type="match status" value="1"/>
</dbReference>
<evidence type="ECO:0000313" key="5">
    <source>
        <dbReference type="Proteomes" id="UP000827889"/>
    </source>
</evidence>
<dbReference type="RefSeq" id="XP_030517320.1">
    <property type="nucleotide sequence ID" value="XM_030661460.1"/>
</dbReference>
<dbReference type="Proteomes" id="UP000827889">
    <property type="component" value="Chromosome 5"/>
</dbReference>
<keyword evidence="3" id="KW-0012">Acyltransferase</keyword>
<organism evidence="5 6">
    <name type="scientific">Rhodamnia argentea</name>
    <dbReference type="NCBI Taxonomy" id="178133"/>
    <lineage>
        <taxon>Eukaryota</taxon>
        <taxon>Viridiplantae</taxon>
        <taxon>Streptophyta</taxon>
        <taxon>Embryophyta</taxon>
        <taxon>Tracheophyta</taxon>
        <taxon>Spermatophyta</taxon>
        <taxon>Magnoliopsida</taxon>
        <taxon>eudicotyledons</taxon>
        <taxon>Gunneridae</taxon>
        <taxon>Pentapetalae</taxon>
        <taxon>rosids</taxon>
        <taxon>malvids</taxon>
        <taxon>Myrtales</taxon>
        <taxon>Myrtaceae</taxon>
        <taxon>Myrtoideae</taxon>
        <taxon>Myrteae</taxon>
        <taxon>Australasian group</taxon>
        <taxon>Rhodamnia</taxon>
    </lineage>
</organism>
<gene>
    <name evidence="6 7" type="primary">LOC115730841</name>
</gene>
<sequence length="457" mass="50812">MKVEVEWKKVVKPSAPTPHHLRKLKLSSMDEPLPPHYTGIIFYYADNAENSGVDIVQRLHRMEESLSQILTIFYPLAGRYIEDGCFIDCNDHGVEFVHAKVDARIDRLLHGKPYPDLLDGLSRFPRELAGNPLVVIQANVFECGGLVIGLRMTHKIADMYSMAMFVSSWATACRGNTHEIVRPSFELSSIFPMKESSFATGSEPCVSDESSISPSKESSVATGPEPSISDEKLVTNRFRFDGKVISKLKSLAVADAPGSTADNSPPSRLEVVSALISTALVDIDHSKHGKLRPFVISMTMNLREKIGLAVPANSFGNFATVLYAQFGRAMADGSKLVFKEAVSVINEMLRKSRARYARVEEGEELSTMVKDSLTEFMEHATSSEKHFIAFSSWCRFPLYEIDFGWGRPTLVGLPPVSFRSVFLMDAEDNEGIDAWVTLKEDEMIPFKREAEIQASTS</sequence>
<protein>
    <submittedName>
        <fullName evidence="6 7">Acetyl-CoA-benzylalcohol acetyltransferase-like</fullName>
    </submittedName>
</protein>
<feature type="compositionally biased region" description="Low complexity" evidence="4">
    <location>
        <begin position="207"/>
        <end position="219"/>
    </location>
</feature>
<evidence type="ECO:0000313" key="7">
    <source>
        <dbReference type="RefSeq" id="XP_048135262.1"/>
    </source>
</evidence>
<reference evidence="6" key="1">
    <citation type="submission" date="2025-04" db="UniProtKB">
        <authorList>
            <consortium name="RefSeq"/>
        </authorList>
    </citation>
    <scope>IDENTIFICATION</scope>
    <source>
        <tissue evidence="7">Leaf</tissue>
    </source>
</reference>
<dbReference type="InterPro" id="IPR023213">
    <property type="entry name" value="CAT-like_dom_sf"/>
</dbReference>